<keyword evidence="1" id="KW-0812">Transmembrane</keyword>
<dbReference type="InterPro" id="IPR032675">
    <property type="entry name" value="LRR_dom_sf"/>
</dbReference>
<dbReference type="SUPFAM" id="SSF52047">
    <property type="entry name" value="RNI-like"/>
    <property type="match status" value="1"/>
</dbReference>
<dbReference type="Pfam" id="PF07635">
    <property type="entry name" value="PSCyt1"/>
    <property type="match status" value="1"/>
</dbReference>
<comment type="caution">
    <text evidence="4">The sequence shown here is derived from an EMBL/GenBank/DDBJ whole genome shotgun (WGS) entry which is preliminary data.</text>
</comment>
<dbReference type="InterPro" id="IPR019251">
    <property type="entry name" value="DUF2231_TM"/>
</dbReference>
<sequence length="697" mass="78978">MKNKTKYVLQLLFVLHVFLGFLLVFENAVQVPYWVQPLGRMHPIILHFPVAFIGLLVLFTFAKKSTEKETYQKIHYQLLLLTAFTTVIATIMGFLLSLEGYESDLMQLHKWLGVALSFYMYLLVSIYSKKVYTPLLYMGLVLVVFVGHYGAGLTHGSTFITEPLQVEEEVNENSSVYAAHIQPILNNKCKSCHNAEKPKGGLDVTSIEAIKKGGKHGDLWLAHQPEKSVFLKRVLLPLSHKKHMAPDGKPQLTKEEIGLISLWIHQGINDTIRLADLKETDTLKQLIKTKWTTKETTPSYDFSFADDQVINHLSTSPYISIHTKSVNSPALDITVYGGAAYNTKFLEDLIPVKEQMVSLNTSNLAVTDKDVSVIKEFKNLEVLILNNTNITNKAIVDLKSLKNLTKLSVCGTQLDGKAIEDLKDLKSLNTLCIWGTKITKKDTQKLLTYLPNLNIERGVKNSDKKGIVAPPKIIGKENVKQNGDVIYLKHLDHNAIVKYSLGKEVNKDSETYKDGIVIDFKDKNAVVIKARAYKEGKNPSDEIKFKVFKNSIKINSLTTNFPNEMADYFGNGETLLIDNYLAQGTVTNQGWVSYLPKETLVAVLDVKDNTQKISELVLYCGTFYRFRFNCLNAVKVWGSNTKENWKLLDKITYPVKKKFDNQFQIRLKLKNTNYSYYKVEVAIGKSKKLFISQAFLY</sequence>
<feature type="domain" description="DUF2231" evidence="3">
    <location>
        <begin position="41"/>
        <end position="135"/>
    </location>
</feature>
<name>A0ABX0U530_9FLAO</name>
<evidence type="ECO:0000313" key="4">
    <source>
        <dbReference type="EMBL" id="NIJ43917.1"/>
    </source>
</evidence>
<feature type="transmembrane region" description="Helical" evidence="1">
    <location>
        <begin position="134"/>
        <end position="151"/>
    </location>
</feature>
<evidence type="ECO:0000256" key="1">
    <source>
        <dbReference type="SAM" id="Phobius"/>
    </source>
</evidence>
<feature type="transmembrane region" description="Helical" evidence="1">
    <location>
        <begin position="44"/>
        <end position="62"/>
    </location>
</feature>
<dbReference type="RefSeq" id="WP_167183013.1">
    <property type="nucleotide sequence ID" value="NZ_JAASQL010000001.1"/>
</dbReference>
<dbReference type="InterPro" id="IPR011429">
    <property type="entry name" value="Cyt_c_Planctomycete-type"/>
</dbReference>
<feature type="domain" description="Cytochrome C Planctomycete-type" evidence="2">
    <location>
        <begin position="189"/>
        <end position="235"/>
    </location>
</feature>
<proteinExistence type="predicted"/>
<dbReference type="PANTHER" id="PTHR35889">
    <property type="entry name" value="CYCLOINULO-OLIGOSACCHARIDE FRUCTANOTRANSFERASE-RELATED"/>
    <property type="match status" value="1"/>
</dbReference>
<dbReference type="Gene3D" id="3.80.10.10">
    <property type="entry name" value="Ribonuclease Inhibitor"/>
    <property type="match status" value="1"/>
</dbReference>
<evidence type="ECO:0000313" key="5">
    <source>
        <dbReference type="Proteomes" id="UP000745859"/>
    </source>
</evidence>
<feature type="transmembrane region" description="Helical" evidence="1">
    <location>
        <begin position="108"/>
        <end position="127"/>
    </location>
</feature>
<protein>
    <submittedName>
        <fullName evidence="4">Membrane protein</fullName>
    </submittedName>
</protein>
<gene>
    <name evidence="4" type="ORF">FHR24_000356</name>
</gene>
<organism evidence="4 5">
    <name type="scientific">Wenyingzhuangia heitensis</name>
    <dbReference type="NCBI Taxonomy" id="1487859"/>
    <lineage>
        <taxon>Bacteria</taxon>
        <taxon>Pseudomonadati</taxon>
        <taxon>Bacteroidota</taxon>
        <taxon>Flavobacteriia</taxon>
        <taxon>Flavobacteriales</taxon>
        <taxon>Flavobacteriaceae</taxon>
        <taxon>Wenyingzhuangia</taxon>
    </lineage>
</organism>
<keyword evidence="1" id="KW-0472">Membrane</keyword>
<keyword evidence="1" id="KW-1133">Transmembrane helix</keyword>
<dbReference type="EMBL" id="JAASQL010000001">
    <property type="protein sequence ID" value="NIJ43917.1"/>
    <property type="molecule type" value="Genomic_DNA"/>
</dbReference>
<accession>A0ABX0U530</accession>
<evidence type="ECO:0000259" key="3">
    <source>
        <dbReference type="Pfam" id="PF09990"/>
    </source>
</evidence>
<reference evidence="4 5" key="1">
    <citation type="submission" date="2020-03" db="EMBL/GenBank/DDBJ databases">
        <title>Genomic Encyclopedia of Type Strains, Phase IV (KMG-IV): sequencing the most valuable type-strain genomes for metagenomic binning, comparative biology and taxonomic classification.</title>
        <authorList>
            <person name="Goeker M."/>
        </authorList>
    </citation>
    <scope>NUCLEOTIDE SEQUENCE [LARGE SCALE GENOMIC DNA]</scope>
    <source>
        <strain evidence="4 5">DSM 101599</strain>
    </source>
</reference>
<feature type="transmembrane region" description="Helical" evidence="1">
    <location>
        <begin position="74"/>
        <end position="96"/>
    </location>
</feature>
<dbReference type="Pfam" id="PF09990">
    <property type="entry name" value="DUF2231"/>
    <property type="match status" value="1"/>
</dbReference>
<evidence type="ECO:0000259" key="2">
    <source>
        <dbReference type="Pfam" id="PF07635"/>
    </source>
</evidence>
<dbReference type="PANTHER" id="PTHR35889:SF3">
    <property type="entry name" value="F-BOX DOMAIN-CONTAINING PROTEIN"/>
    <property type="match status" value="1"/>
</dbReference>
<keyword evidence="5" id="KW-1185">Reference proteome</keyword>
<dbReference type="Proteomes" id="UP000745859">
    <property type="component" value="Unassembled WGS sequence"/>
</dbReference>